<dbReference type="Proteomes" id="UP000192610">
    <property type="component" value="Unassembled WGS sequence"/>
</dbReference>
<evidence type="ECO:0000313" key="1">
    <source>
        <dbReference type="EMBL" id="OQP54224.1"/>
    </source>
</evidence>
<dbReference type="STRING" id="354355.SAMN05660816_05258"/>
<comment type="caution">
    <text evidence="1">The sequence shown here is derived from an EMBL/GenBank/DDBJ whole genome shotgun (WGS) entry which is preliminary data.</text>
</comment>
<organism evidence="1 2">
    <name type="scientific">Niastella yeongjuensis</name>
    <dbReference type="NCBI Taxonomy" id="354355"/>
    <lineage>
        <taxon>Bacteria</taxon>
        <taxon>Pseudomonadati</taxon>
        <taxon>Bacteroidota</taxon>
        <taxon>Chitinophagia</taxon>
        <taxon>Chitinophagales</taxon>
        <taxon>Chitinophagaceae</taxon>
        <taxon>Niastella</taxon>
    </lineage>
</organism>
<sequence length="205" mass="24498">MEQISQQVYNVFVTSIKDYHIYDDVNAALHNPYEEESSNALFYIKNWIDTVQWHLEDIIRDPHINSNYALSIKRRIDTLNQKRTDTVEQIDDYFQRVHRDIVPEKDARHSTESLGWAIDRLSILALKEFHWEIELNRKDAPESHIDNCLRRKKVLIGQKEDLMTSINWLIEDIRSGKKINKVYRQLKMYNDPSLNPVLYRKEAQN</sequence>
<dbReference type="AlphaFoldDB" id="A0A1V9F776"/>
<name>A0A1V9F776_9BACT</name>
<gene>
    <name evidence="1" type="ORF">A4H97_22260</name>
</gene>
<dbReference type="InterPro" id="IPR025350">
    <property type="entry name" value="DUF4254"/>
</dbReference>
<dbReference type="EMBL" id="LVXG01000004">
    <property type="protein sequence ID" value="OQP54224.1"/>
    <property type="molecule type" value="Genomic_DNA"/>
</dbReference>
<dbReference type="RefSeq" id="WP_081197531.1">
    <property type="nucleotide sequence ID" value="NZ_FOCZ01000011.1"/>
</dbReference>
<reference evidence="2" key="1">
    <citation type="submission" date="2016-04" db="EMBL/GenBank/DDBJ databases">
        <authorList>
            <person name="Chen L."/>
            <person name="Zhuang W."/>
            <person name="Wang G."/>
        </authorList>
    </citation>
    <scope>NUCLEOTIDE SEQUENCE [LARGE SCALE GENOMIC DNA]</scope>
    <source>
        <strain evidence="2">17621</strain>
    </source>
</reference>
<proteinExistence type="predicted"/>
<dbReference type="OrthoDB" id="9805817at2"/>
<protein>
    <recommendedName>
        <fullName evidence="3">DUF4254 domain-containing protein</fullName>
    </recommendedName>
</protein>
<evidence type="ECO:0000313" key="2">
    <source>
        <dbReference type="Proteomes" id="UP000192610"/>
    </source>
</evidence>
<evidence type="ECO:0008006" key="3">
    <source>
        <dbReference type="Google" id="ProtNLM"/>
    </source>
</evidence>
<accession>A0A1V9F776</accession>
<keyword evidence="2" id="KW-1185">Reference proteome</keyword>
<dbReference type="Pfam" id="PF14063">
    <property type="entry name" value="DUF4254"/>
    <property type="match status" value="1"/>
</dbReference>